<dbReference type="InterPro" id="IPR036638">
    <property type="entry name" value="HLH_DNA-bd_sf"/>
</dbReference>
<dbReference type="STRING" id="293826.Amet_1015"/>
<dbReference type="Pfam" id="PF09388">
    <property type="entry name" value="SpoOE-like"/>
    <property type="match status" value="1"/>
</dbReference>
<accession>A6TM14</accession>
<dbReference type="InterPro" id="IPR018540">
    <property type="entry name" value="Spo0E-like"/>
</dbReference>
<dbReference type="GO" id="GO:0046983">
    <property type="term" value="F:protein dimerization activity"/>
    <property type="evidence" value="ECO:0007669"/>
    <property type="project" value="InterPro"/>
</dbReference>
<reference evidence="2" key="1">
    <citation type="journal article" date="2016" name="Genome Announc.">
        <title>Complete genome sequence of Alkaliphilus metalliredigens strain QYMF, an alkaliphilic and metal-reducing bacterium isolated from borax-contaminated leachate ponds.</title>
        <authorList>
            <person name="Hwang C."/>
            <person name="Copeland A."/>
            <person name="Lucas S."/>
            <person name="Lapidus A."/>
            <person name="Barry K."/>
            <person name="Detter J.C."/>
            <person name="Glavina Del Rio T."/>
            <person name="Hammon N."/>
            <person name="Israni S."/>
            <person name="Dalin E."/>
            <person name="Tice H."/>
            <person name="Pitluck S."/>
            <person name="Chertkov O."/>
            <person name="Brettin T."/>
            <person name="Bruce D."/>
            <person name="Han C."/>
            <person name="Schmutz J."/>
            <person name="Larimer F."/>
            <person name="Land M.L."/>
            <person name="Hauser L."/>
            <person name="Kyrpides N."/>
            <person name="Mikhailova N."/>
            <person name="Ye Q."/>
            <person name="Zhou J."/>
            <person name="Richardson P."/>
            <person name="Fields M.W."/>
        </authorList>
    </citation>
    <scope>NUCLEOTIDE SEQUENCE [LARGE SCALE GENOMIC DNA]</scope>
    <source>
        <strain evidence="2">QYMF</strain>
    </source>
</reference>
<keyword evidence="2" id="KW-1185">Reference proteome</keyword>
<dbReference type="Gene3D" id="4.10.280.10">
    <property type="entry name" value="Helix-loop-helix DNA-binding domain"/>
    <property type="match status" value="1"/>
</dbReference>
<dbReference type="RefSeq" id="WP_012062274.1">
    <property type="nucleotide sequence ID" value="NC_009633.1"/>
</dbReference>
<dbReference type="HOGENOM" id="CLU_2969093_0_0_9"/>
<dbReference type="EMBL" id="CP000724">
    <property type="protein sequence ID" value="ABR47232.1"/>
    <property type="molecule type" value="Genomic_DNA"/>
</dbReference>
<sequence>MKREIELEQKIKLLKKELSKYTENKDVFLTPKMLNISKKIDEFIIKYGKFEDEEEEED</sequence>
<dbReference type="Proteomes" id="UP000001572">
    <property type="component" value="Chromosome"/>
</dbReference>
<dbReference type="InterPro" id="IPR037208">
    <property type="entry name" value="Spo0E-like_sf"/>
</dbReference>
<dbReference type="GO" id="GO:0043937">
    <property type="term" value="P:regulation of sporulation"/>
    <property type="evidence" value="ECO:0007669"/>
    <property type="project" value="InterPro"/>
</dbReference>
<proteinExistence type="predicted"/>
<evidence type="ECO:0000313" key="2">
    <source>
        <dbReference type="Proteomes" id="UP000001572"/>
    </source>
</evidence>
<gene>
    <name evidence="1" type="ordered locus">Amet_1015</name>
</gene>
<protein>
    <recommendedName>
        <fullName evidence="3">Spo0E like sporulation regulatory protein</fullName>
    </recommendedName>
</protein>
<organism evidence="1 2">
    <name type="scientific">Alkaliphilus metalliredigens (strain QYMF)</name>
    <dbReference type="NCBI Taxonomy" id="293826"/>
    <lineage>
        <taxon>Bacteria</taxon>
        <taxon>Bacillati</taxon>
        <taxon>Bacillota</taxon>
        <taxon>Clostridia</taxon>
        <taxon>Peptostreptococcales</taxon>
        <taxon>Natronincolaceae</taxon>
        <taxon>Alkaliphilus</taxon>
    </lineage>
</organism>
<name>A6TM14_ALKMQ</name>
<evidence type="ECO:0008006" key="3">
    <source>
        <dbReference type="Google" id="ProtNLM"/>
    </source>
</evidence>
<dbReference type="AlphaFoldDB" id="A6TM14"/>
<dbReference type="KEGG" id="amt:Amet_1015"/>
<dbReference type="SUPFAM" id="SSF140500">
    <property type="entry name" value="BAS1536-like"/>
    <property type="match status" value="1"/>
</dbReference>
<evidence type="ECO:0000313" key="1">
    <source>
        <dbReference type="EMBL" id="ABR47232.1"/>
    </source>
</evidence>